<dbReference type="Proteomes" id="UP000612585">
    <property type="component" value="Unassembled WGS sequence"/>
</dbReference>
<keyword evidence="2" id="KW-1185">Reference proteome</keyword>
<evidence type="ECO:0000313" key="2">
    <source>
        <dbReference type="Proteomes" id="UP000612585"/>
    </source>
</evidence>
<protein>
    <submittedName>
        <fullName evidence="1">Uncharacterized protein</fullName>
    </submittedName>
</protein>
<comment type="caution">
    <text evidence="1">The sequence shown here is derived from an EMBL/GenBank/DDBJ whole genome shotgun (WGS) entry which is preliminary data.</text>
</comment>
<dbReference type="EMBL" id="BOPG01000078">
    <property type="protein sequence ID" value="GIJ62475.1"/>
    <property type="molecule type" value="Genomic_DNA"/>
</dbReference>
<reference evidence="1" key="1">
    <citation type="submission" date="2021-01" db="EMBL/GenBank/DDBJ databases">
        <title>Whole genome shotgun sequence of Virgisporangium aurantiacum NBRC 16421.</title>
        <authorList>
            <person name="Komaki H."/>
            <person name="Tamura T."/>
        </authorList>
    </citation>
    <scope>NUCLEOTIDE SEQUENCE</scope>
    <source>
        <strain evidence="1">NBRC 16421</strain>
    </source>
</reference>
<organism evidence="1 2">
    <name type="scientific">Virgisporangium aurantiacum</name>
    <dbReference type="NCBI Taxonomy" id="175570"/>
    <lineage>
        <taxon>Bacteria</taxon>
        <taxon>Bacillati</taxon>
        <taxon>Actinomycetota</taxon>
        <taxon>Actinomycetes</taxon>
        <taxon>Micromonosporales</taxon>
        <taxon>Micromonosporaceae</taxon>
        <taxon>Virgisporangium</taxon>
    </lineage>
</organism>
<name>A0A8J3ZIC9_9ACTN</name>
<evidence type="ECO:0000313" key="1">
    <source>
        <dbReference type="EMBL" id="GIJ62475.1"/>
    </source>
</evidence>
<dbReference type="RefSeq" id="WP_204008144.1">
    <property type="nucleotide sequence ID" value="NZ_BOPG01000078.1"/>
</dbReference>
<accession>A0A8J3ZIC9</accession>
<proteinExistence type="predicted"/>
<gene>
    <name evidence="1" type="ORF">Vau01_099910</name>
</gene>
<sequence>MDDTASIDAPAIACDMTDAPDTAEERMAEYDRLFTQALAGRDRTGDTVRLRFRADEGVEAWVRDLAAREKACCPFYDFAVSATADGEVWWDVSLVDGVAADEATARTLLDTYYHAPDYAADGVAGMTKWLSGNGFAVTTNESGTVMRFGRNPADAAGPVRNAVRTP</sequence>
<dbReference type="AlphaFoldDB" id="A0A8J3ZIC9"/>